<sequence length="9" mass="994">MSSITKDNV</sequence>
<reference evidence="1 2" key="1">
    <citation type="submission" date="2018-04" db="EMBL/GenBank/DDBJ databases">
        <authorList>
            <person name="Huttner S."/>
            <person name="Dainat J."/>
        </authorList>
    </citation>
    <scope>NUCLEOTIDE SEQUENCE [LARGE SCALE GENOMIC DNA]</scope>
</reference>
<proteinExistence type="predicted"/>
<dbReference type="EMBL" id="OUUZ01000008">
    <property type="protein sequence ID" value="SPQ20837.1"/>
    <property type="molecule type" value="Genomic_DNA"/>
</dbReference>
<dbReference type="Proteomes" id="UP000289323">
    <property type="component" value="Unassembled WGS sequence"/>
</dbReference>
<evidence type="ECO:0000313" key="1">
    <source>
        <dbReference type="EMBL" id="SPQ20837.1"/>
    </source>
</evidence>
<evidence type="ECO:0000313" key="2">
    <source>
        <dbReference type="Proteomes" id="UP000289323"/>
    </source>
</evidence>
<protein>
    <submittedName>
        <fullName evidence="1">02042160-045e-49c4-b905-f27411b2fdcb</fullName>
    </submittedName>
</protein>
<organism evidence="1 2">
    <name type="scientific">Thermothielavioides terrestris</name>
    <dbReference type="NCBI Taxonomy" id="2587410"/>
    <lineage>
        <taxon>Eukaryota</taxon>
        <taxon>Fungi</taxon>
        <taxon>Dikarya</taxon>
        <taxon>Ascomycota</taxon>
        <taxon>Pezizomycotina</taxon>
        <taxon>Sordariomycetes</taxon>
        <taxon>Sordariomycetidae</taxon>
        <taxon>Sordariales</taxon>
        <taxon>Chaetomiaceae</taxon>
        <taxon>Thermothielavioides</taxon>
    </lineage>
</organism>
<accession>A0A3S4BI43</accession>
<gene>
    <name evidence="1" type="ORF">TT172_LOCUS3256</name>
</gene>
<name>A0A3S4BI43_9PEZI</name>